<reference evidence="2" key="1">
    <citation type="submission" date="2016-10" db="EMBL/GenBank/DDBJ databases">
        <authorList>
            <person name="Varghese N."/>
        </authorList>
    </citation>
    <scope>NUCLEOTIDE SEQUENCE [LARGE SCALE GENOMIC DNA]</scope>
    <source>
        <strain evidence="2">ACV-9</strain>
    </source>
</reference>
<proteinExistence type="predicted"/>
<dbReference type="Proteomes" id="UP000182321">
    <property type="component" value="Unassembled WGS sequence"/>
</dbReference>
<sequence length="326" mass="37648">MTISSKITKKEDGDRVVLRLNPYIIKNYNMQDAGNAFEGWACAIRCKENKDVILDIDLGINEENIDVLRLKTEEYAGHGNGHICRFFYRVIKFKQQYDWFSVSEYLKPILNDFENYLTADDIYFVNNPPTKDAEDNCHKENIVESKLAEKGKLKDILGEAVNIGEEVYRQLPVGLFVGKKSKDNSVFTYGHSAIDLWSIHEDTISIVELKAKNRMIGIITEIFFYVNYINDFINPKCPYRFELAEPTEGKSSDSNRGYLKLYDKIKTGNLKNVVGIMLADDGDRFHPCIDQKLIDIMDRNSANFKYKLAMYHVPDFNIEKSKIDIK</sequence>
<dbReference type="EMBL" id="FNZX01000022">
    <property type="protein sequence ID" value="SEL07253.1"/>
    <property type="molecule type" value="Genomic_DNA"/>
</dbReference>
<evidence type="ECO:0000313" key="2">
    <source>
        <dbReference type="Proteomes" id="UP000182321"/>
    </source>
</evidence>
<name>A0A1H7M7T3_9FIRM</name>
<keyword evidence="2" id="KW-1185">Reference proteome</keyword>
<protein>
    <submittedName>
        <fullName evidence="1">Uncharacterized protein</fullName>
    </submittedName>
</protein>
<dbReference type="AlphaFoldDB" id="A0A1H7M7T3"/>
<accession>A0A1H7M7T3</accession>
<gene>
    <name evidence="1" type="ORF">SAMN02910377_02581</name>
</gene>
<organism evidence="1 2">
    <name type="scientific">Pseudobutyrivibrio ruminis</name>
    <dbReference type="NCBI Taxonomy" id="46206"/>
    <lineage>
        <taxon>Bacteria</taxon>
        <taxon>Bacillati</taxon>
        <taxon>Bacillota</taxon>
        <taxon>Clostridia</taxon>
        <taxon>Lachnospirales</taxon>
        <taxon>Lachnospiraceae</taxon>
        <taxon>Pseudobutyrivibrio</taxon>
    </lineage>
</organism>
<dbReference type="RefSeq" id="WP_074792310.1">
    <property type="nucleotide sequence ID" value="NZ_FNZX01000022.1"/>
</dbReference>
<evidence type="ECO:0000313" key="1">
    <source>
        <dbReference type="EMBL" id="SEL07253.1"/>
    </source>
</evidence>